<keyword evidence="1" id="KW-0489">Methyltransferase</keyword>
<sequence>MGSQNVYDHKNGCFDKIIIDKVDAENTKSEYHGRKFKLRLPKEVRMIKEQDAYHKQQSIWRGSPIPSTFMTHVSKRLNLLLSRNLLARHYTVSKTLDKSVDDTRLHSLYVYNKSSVLTDKALLQTLRKETINTWPKANQLIDEMQGKFLSFLVQTTRAKHVLEIGCFTGYSALCLANGLEQDGSLVTCDIDAETMQFAQKFFEQSSHAAQITALNQDGLEYLSTLPRDFQCDFIFVDANKRKYREYYDFIMDHNVLHPYGLLVFDNTLFRGHVAAYDAGSLSSKEHIARSLAEFNTYVAQDSRTSQVIMPLWDGLTLVRLAR</sequence>
<dbReference type="GO" id="GO:0032259">
    <property type="term" value="P:methylation"/>
    <property type="evidence" value="ECO:0007669"/>
    <property type="project" value="UniProtKB-KW"/>
</dbReference>
<dbReference type="InterPro" id="IPR050362">
    <property type="entry name" value="Cation-dep_OMT"/>
</dbReference>
<dbReference type="EMBL" id="CCYD01002939">
    <property type="protein sequence ID" value="CEG48290.1"/>
    <property type="molecule type" value="Genomic_DNA"/>
</dbReference>
<dbReference type="STRING" id="4781.A0A0P1B2M0"/>
<dbReference type="PROSITE" id="PS51682">
    <property type="entry name" value="SAM_OMT_I"/>
    <property type="match status" value="1"/>
</dbReference>
<evidence type="ECO:0000256" key="2">
    <source>
        <dbReference type="ARBA" id="ARBA00022679"/>
    </source>
</evidence>
<dbReference type="GO" id="GO:0008171">
    <property type="term" value="F:O-methyltransferase activity"/>
    <property type="evidence" value="ECO:0007669"/>
    <property type="project" value="InterPro"/>
</dbReference>
<dbReference type="AlphaFoldDB" id="A0A0P1B2M0"/>
<evidence type="ECO:0000256" key="3">
    <source>
        <dbReference type="ARBA" id="ARBA00022691"/>
    </source>
</evidence>
<dbReference type="Gene3D" id="3.40.50.150">
    <property type="entry name" value="Vaccinia Virus protein VP39"/>
    <property type="match status" value="1"/>
</dbReference>
<keyword evidence="3" id="KW-0949">S-adenosyl-L-methionine</keyword>
<accession>A0A0P1B2M0</accession>
<dbReference type="SUPFAM" id="SSF53335">
    <property type="entry name" value="S-adenosyl-L-methionine-dependent methyltransferases"/>
    <property type="match status" value="1"/>
</dbReference>
<dbReference type="Pfam" id="PF01596">
    <property type="entry name" value="Methyltransf_3"/>
    <property type="match status" value="1"/>
</dbReference>
<dbReference type="InterPro" id="IPR029063">
    <property type="entry name" value="SAM-dependent_MTases_sf"/>
</dbReference>
<dbReference type="OrthoDB" id="10251242at2759"/>
<evidence type="ECO:0000256" key="4">
    <source>
        <dbReference type="ARBA" id="ARBA00023453"/>
    </source>
</evidence>
<evidence type="ECO:0000256" key="1">
    <source>
        <dbReference type="ARBA" id="ARBA00022603"/>
    </source>
</evidence>
<dbReference type="OMA" id="ETINTWP"/>
<dbReference type="CDD" id="cd02440">
    <property type="entry name" value="AdoMet_MTases"/>
    <property type="match status" value="1"/>
</dbReference>
<name>A0A0P1B2M0_PLAHL</name>
<dbReference type="PANTHER" id="PTHR10509">
    <property type="entry name" value="O-METHYLTRANSFERASE-RELATED"/>
    <property type="match status" value="1"/>
</dbReference>
<dbReference type="InterPro" id="IPR002935">
    <property type="entry name" value="SAM_O-MeTrfase"/>
</dbReference>
<reference evidence="6" key="1">
    <citation type="submission" date="2014-09" db="EMBL/GenBank/DDBJ databases">
        <authorList>
            <person name="Sharma Rahul"/>
            <person name="Thines Marco"/>
        </authorList>
    </citation>
    <scope>NUCLEOTIDE SEQUENCE [LARGE SCALE GENOMIC DNA]</scope>
</reference>
<proteinExistence type="inferred from homology"/>
<evidence type="ECO:0000313" key="5">
    <source>
        <dbReference type="EMBL" id="CEG48290.1"/>
    </source>
</evidence>
<keyword evidence="2 5" id="KW-0808">Transferase</keyword>
<evidence type="ECO:0000313" key="6">
    <source>
        <dbReference type="Proteomes" id="UP000054928"/>
    </source>
</evidence>
<keyword evidence="6" id="KW-1185">Reference proteome</keyword>
<protein>
    <submittedName>
        <fullName evidence="5">Sam-dependent methlyltransferase</fullName>
    </submittedName>
</protein>
<comment type="similarity">
    <text evidence="4">Belongs to the class I-like SAM-binding methyltransferase superfamily. Cation-dependent O-methyltransferase family.</text>
</comment>
<dbReference type="PANTHER" id="PTHR10509:SF14">
    <property type="entry name" value="CAFFEOYL-COA O-METHYLTRANSFERASE 3-RELATED"/>
    <property type="match status" value="1"/>
</dbReference>
<dbReference type="RefSeq" id="XP_024584659.1">
    <property type="nucleotide sequence ID" value="XM_024719352.1"/>
</dbReference>
<organism evidence="5 6">
    <name type="scientific">Plasmopara halstedii</name>
    <name type="common">Downy mildew of sunflower</name>
    <dbReference type="NCBI Taxonomy" id="4781"/>
    <lineage>
        <taxon>Eukaryota</taxon>
        <taxon>Sar</taxon>
        <taxon>Stramenopiles</taxon>
        <taxon>Oomycota</taxon>
        <taxon>Peronosporomycetes</taxon>
        <taxon>Peronosporales</taxon>
        <taxon>Peronosporaceae</taxon>
        <taxon>Plasmopara</taxon>
    </lineage>
</organism>
<dbReference type="Proteomes" id="UP000054928">
    <property type="component" value="Unassembled WGS sequence"/>
</dbReference>
<dbReference type="GeneID" id="36401175"/>
<dbReference type="GO" id="GO:0008757">
    <property type="term" value="F:S-adenosylmethionine-dependent methyltransferase activity"/>
    <property type="evidence" value="ECO:0007669"/>
    <property type="project" value="TreeGrafter"/>
</dbReference>